<proteinExistence type="predicted"/>
<dbReference type="Proteomes" id="UP000594263">
    <property type="component" value="Unplaced"/>
</dbReference>
<accession>A0A7N0VKR8</accession>
<dbReference type="Gramene" id="Kaladp1155s0001.1.v1.1">
    <property type="protein sequence ID" value="Kaladp1155s0001.1.v1.1.CDS.1"/>
    <property type="gene ID" value="Kaladp1155s0001.v1.1"/>
</dbReference>
<keyword evidence="2" id="KW-1185">Reference proteome</keyword>
<sequence length="113" mass="13193">MHPVLLCAKPRMKACLRLKVHPCLFIIVYHLISLDFFRRGLIKEILTIHVKLYSGLCIVTKIGLAGFLSWNEHWDHVPVRYTPIYCNASLRILINYLLPWPESCRIVFSKFLG</sequence>
<evidence type="ECO:0000313" key="2">
    <source>
        <dbReference type="Proteomes" id="UP000594263"/>
    </source>
</evidence>
<dbReference type="EnsemblPlants" id="Kaladp1155s0001.1.v1.1">
    <property type="protein sequence ID" value="Kaladp1155s0001.1.v1.1.CDS.1"/>
    <property type="gene ID" value="Kaladp1155s0001.v1.1"/>
</dbReference>
<name>A0A7N0VKR8_KALFE</name>
<reference evidence="1" key="1">
    <citation type="submission" date="2021-01" db="UniProtKB">
        <authorList>
            <consortium name="EnsemblPlants"/>
        </authorList>
    </citation>
    <scope>IDENTIFICATION</scope>
</reference>
<protein>
    <submittedName>
        <fullName evidence="1">Uncharacterized protein</fullName>
    </submittedName>
</protein>
<dbReference type="AlphaFoldDB" id="A0A7N0VKR8"/>
<organism evidence="1 2">
    <name type="scientific">Kalanchoe fedtschenkoi</name>
    <name type="common">Lavender scallops</name>
    <name type="synonym">South American air plant</name>
    <dbReference type="NCBI Taxonomy" id="63787"/>
    <lineage>
        <taxon>Eukaryota</taxon>
        <taxon>Viridiplantae</taxon>
        <taxon>Streptophyta</taxon>
        <taxon>Embryophyta</taxon>
        <taxon>Tracheophyta</taxon>
        <taxon>Spermatophyta</taxon>
        <taxon>Magnoliopsida</taxon>
        <taxon>eudicotyledons</taxon>
        <taxon>Gunneridae</taxon>
        <taxon>Pentapetalae</taxon>
        <taxon>Saxifragales</taxon>
        <taxon>Crassulaceae</taxon>
        <taxon>Kalanchoe</taxon>
    </lineage>
</organism>
<evidence type="ECO:0000313" key="1">
    <source>
        <dbReference type="EnsemblPlants" id="Kaladp1155s0001.1.v1.1.CDS.1"/>
    </source>
</evidence>